<evidence type="ECO:0000313" key="1">
    <source>
        <dbReference type="EMBL" id="SBS75851.1"/>
    </source>
</evidence>
<reference evidence="1" key="1">
    <citation type="submission" date="2016-03" db="EMBL/GenBank/DDBJ databases">
        <authorList>
            <person name="Ploux O."/>
        </authorList>
    </citation>
    <scope>NUCLEOTIDE SEQUENCE</scope>
    <source>
        <strain evidence="1">UC10</strain>
    </source>
</reference>
<dbReference type="EMBL" id="FLQS01000021">
    <property type="protein sequence ID" value="SBS75851.1"/>
    <property type="molecule type" value="Genomic_DNA"/>
</dbReference>
<name>A0A1Y5PI75_9MYCO</name>
<organism evidence="1">
    <name type="scientific">uncultured Mycobacterium sp</name>
    <dbReference type="NCBI Taxonomy" id="171292"/>
    <lineage>
        <taxon>Bacteria</taxon>
        <taxon>Bacillati</taxon>
        <taxon>Actinomycetota</taxon>
        <taxon>Actinomycetes</taxon>
        <taxon>Mycobacteriales</taxon>
        <taxon>Mycobacteriaceae</taxon>
        <taxon>Mycobacterium</taxon>
        <taxon>environmental samples</taxon>
    </lineage>
</organism>
<protein>
    <submittedName>
        <fullName evidence="1">Uncharacterized protein</fullName>
    </submittedName>
</protein>
<sequence>MKRLSAERGAVEDEVARQFCGEVLGIRRAAAVAACKNACPRTEADNQVVPYGTGCFKQTRILKDPRLDLDRVFENLFNSPHAQSLSTSRDCPRDQLSTNAWFDAGADPIR</sequence>
<accession>A0A1Y5PI75</accession>
<proteinExistence type="predicted"/>
<gene>
    <name evidence="1" type="ORF">MHPYR_280019</name>
</gene>
<dbReference type="AlphaFoldDB" id="A0A1Y5PI75"/>